<evidence type="ECO:0000313" key="2">
    <source>
        <dbReference type="Proteomes" id="UP000005239"/>
    </source>
</evidence>
<proteinExistence type="predicted"/>
<keyword evidence="2" id="KW-1185">Reference proteome</keyword>
<evidence type="ECO:0000313" key="1">
    <source>
        <dbReference type="EnsemblMetazoa" id="PPA39362.1"/>
    </source>
</evidence>
<name>A0A2A6BK31_PRIPA</name>
<accession>A0A2A6BK31</accession>
<protein>
    <submittedName>
        <fullName evidence="1">Uncharacterized protein</fullName>
    </submittedName>
</protein>
<dbReference type="Proteomes" id="UP000005239">
    <property type="component" value="Unassembled WGS sequence"/>
</dbReference>
<accession>A0A8R1YW19</accession>
<dbReference type="AlphaFoldDB" id="A0A2A6BK31"/>
<reference evidence="2" key="1">
    <citation type="journal article" date="2008" name="Nat. Genet.">
        <title>The Pristionchus pacificus genome provides a unique perspective on nematode lifestyle and parasitism.</title>
        <authorList>
            <person name="Dieterich C."/>
            <person name="Clifton S.W."/>
            <person name="Schuster L.N."/>
            <person name="Chinwalla A."/>
            <person name="Delehaunty K."/>
            <person name="Dinkelacker I."/>
            <person name="Fulton L."/>
            <person name="Fulton R."/>
            <person name="Godfrey J."/>
            <person name="Minx P."/>
            <person name="Mitreva M."/>
            <person name="Roeseler W."/>
            <person name="Tian H."/>
            <person name="Witte H."/>
            <person name="Yang S.P."/>
            <person name="Wilson R.K."/>
            <person name="Sommer R.J."/>
        </authorList>
    </citation>
    <scope>NUCLEOTIDE SEQUENCE [LARGE SCALE GENOMIC DNA]</scope>
    <source>
        <strain evidence="2">PS312</strain>
    </source>
</reference>
<sequence length="158" mass="18049">MDMREFNRFLVLIQRFRQLELCEGILLSKLKEMSMQSSQSIDESENNDYLGRLGEVAPDATAAAAAAKTSLLRRESREGLFSRRDDMLRLPRSYCLHSKSVSAQLEQLQSGGEFVIIGSGGFILLRCRRHVHQLEEFTDHRPGLIYRDIKAMGLQDET</sequence>
<reference evidence="1" key="2">
    <citation type="submission" date="2022-06" db="UniProtKB">
        <authorList>
            <consortium name="EnsemblMetazoa"/>
        </authorList>
    </citation>
    <scope>IDENTIFICATION</scope>
    <source>
        <strain evidence="1">PS312</strain>
    </source>
</reference>
<dbReference type="EnsemblMetazoa" id="PPA39362.1">
    <property type="protein sequence ID" value="PPA39362.1"/>
    <property type="gene ID" value="WBGene00277731"/>
</dbReference>
<gene>
    <name evidence="1" type="primary">WBGene00277731</name>
</gene>
<organism evidence="1 2">
    <name type="scientific">Pristionchus pacificus</name>
    <name type="common">Parasitic nematode worm</name>
    <dbReference type="NCBI Taxonomy" id="54126"/>
    <lineage>
        <taxon>Eukaryota</taxon>
        <taxon>Metazoa</taxon>
        <taxon>Ecdysozoa</taxon>
        <taxon>Nematoda</taxon>
        <taxon>Chromadorea</taxon>
        <taxon>Rhabditida</taxon>
        <taxon>Rhabditina</taxon>
        <taxon>Diplogasteromorpha</taxon>
        <taxon>Diplogasteroidea</taxon>
        <taxon>Neodiplogasteridae</taxon>
        <taxon>Pristionchus</taxon>
    </lineage>
</organism>